<feature type="region of interest" description="Disordered" evidence="10">
    <location>
        <begin position="1"/>
        <end position="30"/>
    </location>
</feature>
<dbReference type="EMBL" id="CAJNOI010000174">
    <property type="protein sequence ID" value="CAF1156869.1"/>
    <property type="molecule type" value="Genomic_DNA"/>
</dbReference>
<evidence type="ECO:0000313" key="11">
    <source>
        <dbReference type="EMBL" id="CAF1156869.1"/>
    </source>
</evidence>
<dbReference type="OrthoDB" id="1658288at2759"/>
<evidence type="ECO:0000256" key="4">
    <source>
        <dbReference type="ARBA" id="ARBA00022695"/>
    </source>
</evidence>
<comment type="catalytic activity">
    <reaction evidence="7 9">
        <text>L-arginyl-[protein] + NAD(+) = N(omega)-(ADP-D-ribosyl)-L-arginyl-[protein] + nicotinamide + H(+)</text>
        <dbReference type="Rhea" id="RHEA:19149"/>
        <dbReference type="Rhea" id="RHEA-COMP:10532"/>
        <dbReference type="Rhea" id="RHEA-COMP:15087"/>
        <dbReference type="ChEBI" id="CHEBI:15378"/>
        <dbReference type="ChEBI" id="CHEBI:17154"/>
        <dbReference type="ChEBI" id="CHEBI:29965"/>
        <dbReference type="ChEBI" id="CHEBI:57540"/>
        <dbReference type="ChEBI" id="CHEBI:142554"/>
        <dbReference type="EC" id="2.4.2.31"/>
    </reaction>
</comment>
<evidence type="ECO:0000313" key="13">
    <source>
        <dbReference type="Proteomes" id="UP000663832"/>
    </source>
</evidence>
<dbReference type="Gene3D" id="1.25.40.10">
    <property type="entry name" value="Tetratricopeptide repeat domain"/>
    <property type="match status" value="3"/>
</dbReference>
<dbReference type="PROSITE" id="PS51996">
    <property type="entry name" value="TR_MART"/>
    <property type="match status" value="1"/>
</dbReference>
<dbReference type="GO" id="GO:0016779">
    <property type="term" value="F:nucleotidyltransferase activity"/>
    <property type="evidence" value="ECO:0007669"/>
    <property type="project" value="UniProtKB-KW"/>
</dbReference>
<feature type="repeat" description="TPR" evidence="8">
    <location>
        <begin position="508"/>
        <end position="541"/>
    </location>
</feature>
<accession>A0A814T5H7</accession>
<dbReference type="Pfam" id="PF13424">
    <property type="entry name" value="TPR_12"/>
    <property type="match status" value="4"/>
</dbReference>
<dbReference type="InterPro" id="IPR000768">
    <property type="entry name" value="ART"/>
</dbReference>
<keyword evidence="4" id="KW-0548">Nucleotidyltransferase</keyword>
<dbReference type="SUPFAM" id="SSF56399">
    <property type="entry name" value="ADP-ribosylation"/>
    <property type="match status" value="1"/>
</dbReference>
<dbReference type="Gene3D" id="3.90.176.10">
    <property type="entry name" value="Toxin ADP-ribosyltransferase, Chain A, domain 1"/>
    <property type="match status" value="1"/>
</dbReference>
<evidence type="ECO:0000256" key="3">
    <source>
        <dbReference type="ARBA" id="ARBA00022679"/>
    </source>
</evidence>
<dbReference type="Proteomes" id="UP000663877">
    <property type="component" value="Unassembled WGS sequence"/>
</dbReference>
<evidence type="ECO:0000256" key="5">
    <source>
        <dbReference type="ARBA" id="ARBA00022737"/>
    </source>
</evidence>
<dbReference type="Pfam" id="PF13374">
    <property type="entry name" value="TPR_10"/>
    <property type="match status" value="1"/>
</dbReference>
<feature type="repeat" description="TPR" evidence="8">
    <location>
        <begin position="634"/>
        <end position="667"/>
    </location>
</feature>
<dbReference type="SMART" id="SM00028">
    <property type="entry name" value="TPR"/>
    <property type="match status" value="10"/>
</dbReference>
<name>A0A814T5H7_9BILA</name>
<keyword evidence="9" id="KW-0521">NADP</keyword>
<dbReference type="Pfam" id="PF01129">
    <property type="entry name" value="ART"/>
    <property type="match status" value="1"/>
</dbReference>
<dbReference type="SUPFAM" id="SSF81901">
    <property type="entry name" value="HCP-like"/>
    <property type="match status" value="1"/>
</dbReference>
<dbReference type="AlphaFoldDB" id="A0A814T5H7"/>
<dbReference type="PANTHER" id="PTHR45641">
    <property type="entry name" value="TETRATRICOPEPTIDE REPEAT PROTEIN (AFU_ORTHOLOGUE AFUA_6G03870)"/>
    <property type="match status" value="1"/>
</dbReference>
<feature type="compositionally biased region" description="Low complexity" evidence="10">
    <location>
        <begin position="14"/>
        <end position="30"/>
    </location>
</feature>
<organism evidence="11 14">
    <name type="scientific">Adineta steineri</name>
    <dbReference type="NCBI Taxonomy" id="433720"/>
    <lineage>
        <taxon>Eukaryota</taxon>
        <taxon>Metazoa</taxon>
        <taxon>Spiralia</taxon>
        <taxon>Gnathifera</taxon>
        <taxon>Rotifera</taxon>
        <taxon>Eurotatoria</taxon>
        <taxon>Bdelloidea</taxon>
        <taxon>Adinetida</taxon>
        <taxon>Adinetidae</taxon>
        <taxon>Adineta</taxon>
    </lineage>
</organism>
<evidence type="ECO:0000313" key="12">
    <source>
        <dbReference type="EMBL" id="CAF1647923.1"/>
    </source>
</evidence>
<evidence type="ECO:0000256" key="9">
    <source>
        <dbReference type="RuleBase" id="RU361228"/>
    </source>
</evidence>
<dbReference type="PROSITE" id="PS50005">
    <property type="entry name" value="TPR"/>
    <property type="match status" value="9"/>
</dbReference>
<evidence type="ECO:0000256" key="7">
    <source>
        <dbReference type="ARBA" id="ARBA00047597"/>
    </source>
</evidence>
<dbReference type="GO" id="GO:0106274">
    <property type="term" value="F:NAD+-protein-arginine ADP-ribosyltransferase activity"/>
    <property type="evidence" value="ECO:0007669"/>
    <property type="project" value="UniProtKB-EC"/>
</dbReference>
<proteinExistence type="inferred from homology"/>
<dbReference type="EMBL" id="CAJNOM010003647">
    <property type="protein sequence ID" value="CAF1647923.1"/>
    <property type="molecule type" value="Genomic_DNA"/>
</dbReference>
<gene>
    <name evidence="11" type="ORF">BJG266_LOCUS24410</name>
    <name evidence="12" type="ORF">QVE165_LOCUS60783</name>
</gene>
<dbReference type="EC" id="2.4.2.31" evidence="9"/>
<comment type="caution">
    <text evidence="11">The sequence shown here is derived from an EMBL/GenBank/DDBJ whole genome shotgun (WGS) entry which is preliminary data.</text>
</comment>
<feature type="repeat" description="TPR" evidence="8">
    <location>
        <begin position="676"/>
        <end position="709"/>
    </location>
</feature>
<dbReference type="Proteomes" id="UP000663832">
    <property type="component" value="Unassembled WGS sequence"/>
</dbReference>
<evidence type="ECO:0000256" key="6">
    <source>
        <dbReference type="ARBA" id="ARBA00022803"/>
    </source>
</evidence>
<dbReference type="PROSITE" id="PS50293">
    <property type="entry name" value="TPR_REGION"/>
    <property type="match status" value="1"/>
</dbReference>
<keyword evidence="5" id="KW-0677">Repeat</keyword>
<keyword evidence="6 8" id="KW-0802">TPR repeat</keyword>
<dbReference type="InterPro" id="IPR011990">
    <property type="entry name" value="TPR-like_helical_dom_sf"/>
</dbReference>
<comment type="similarity">
    <text evidence="1 9">Belongs to the Arg-specific ADP-ribosyltransferase family.</text>
</comment>
<evidence type="ECO:0000256" key="8">
    <source>
        <dbReference type="PROSITE-ProRule" id="PRU00339"/>
    </source>
</evidence>
<protein>
    <recommendedName>
        <fullName evidence="9">NAD(P)(+)--arginine ADP-ribosyltransferase</fullName>
        <ecNumber evidence="9">2.4.2.31</ecNumber>
    </recommendedName>
    <alternativeName>
        <fullName evidence="9">Mono(ADP-ribosyl)transferase</fullName>
    </alternativeName>
</protein>
<feature type="repeat" description="TPR" evidence="8">
    <location>
        <begin position="550"/>
        <end position="583"/>
    </location>
</feature>
<reference evidence="11" key="1">
    <citation type="submission" date="2021-02" db="EMBL/GenBank/DDBJ databases">
        <authorList>
            <person name="Nowell W R."/>
        </authorList>
    </citation>
    <scope>NUCLEOTIDE SEQUENCE</scope>
</reference>
<feature type="repeat" description="TPR" evidence="8">
    <location>
        <begin position="592"/>
        <end position="625"/>
    </location>
</feature>
<keyword evidence="9" id="KW-0520">NAD</keyword>
<keyword evidence="13" id="KW-1185">Reference proteome</keyword>
<dbReference type="PRINTS" id="PR00381">
    <property type="entry name" value="KINESINLIGHT"/>
</dbReference>
<feature type="repeat" description="TPR" evidence="8">
    <location>
        <begin position="466"/>
        <end position="499"/>
    </location>
</feature>
<evidence type="ECO:0000256" key="1">
    <source>
        <dbReference type="ARBA" id="ARBA00009558"/>
    </source>
</evidence>
<sequence length="857" mass="97527">MGAKKSKEKFGSVSSTGASNTTMTTTTPSTRQRMAQNYLLVWVDATIDQNNKDCQDTLTQLRTVVNDVIMFNQSDACIQFLDQTNDEQAFVITSGSLGQHLVPEIHGMPTLGAIYIFCGNVSYHEQWTKNWNKIKGVHNNIKDICDALNEGVKQVNQDSIPISFVTTNEVVSSDSLNQLEPNYMYTQIFKDILLKMEHDQEQAIDILAVYCCKFYSDNIDELSVIAEFKRDYRPEQAILWYTRECFTYQMLNRALRTLDADTIINMGFFIRDLHQQLHQLHEQQLSNYHGEPFFVYRGQGLFKTDFEKLKKTKGGLMSFNNFLSTSTKKDVSLRFAKGALGNPDMVGILFIMTIDPRVSSTPFASIKEVSYFKAEEEILFSMHTVFRIAAIKQTDNDDRLYEVELQLTADEDEQLRQLTDCISKEVDGSTGWHRLCNLLRKTGHFDKAEELYQVVLEQPSSEDDKPFYYNNLGYVKDQQGHYEQAIEYFEKALGMWEKTLPANHSLLATSHNNIGSVYKNMKEHSKALSFFEKALEINEKILPENHPHMAMSYNNIASAYNGMREYLKAIAFYEKAVGINEKALPANHPDLAITYNNIASAYDDIGEYSKAIAFYEKALGIQEKTLPENHPDLATSYNNVGLLYYNIKEYSKALSFYVKALGIQEKTLPTNHPHLDNSYNNIGSAYQNMKEYTKALSFYEKALGIREKTLPTNHPDLATSYNNIGSVYDNIGEYSKVLSFHEKALGIRERILSANHPDLAASYSSIGMLYYKMGEYSKSVSFCEKALGIQEKILPANHPDLAATYGSIGIMYDIMGEYSKALSYFERAYDITKVSLPPNHPDLKAVKEVVDNAKKKL</sequence>
<feature type="repeat" description="TPR" evidence="8">
    <location>
        <begin position="760"/>
        <end position="793"/>
    </location>
</feature>
<keyword evidence="2 9" id="KW-0328">Glycosyltransferase</keyword>
<dbReference type="SUPFAM" id="SSF48452">
    <property type="entry name" value="TPR-like"/>
    <property type="match status" value="2"/>
</dbReference>
<dbReference type="InterPro" id="IPR019734">
    <property type="entry name" value="TPR_rpt"/>
</dbReference>
<evidence type="ECO:0000256" key="10">
    <source>
        <dbReference type="SAM" id="MobiDB-lite"/>
    </source>
</evidence>
<dbReference type="PANTHER" id="PTHR45641:SF19">
    <property type="entry name" value="NEPHROCYSTIN-3"/>
    <property type="match status" value="1"/>
</dbReference>
<evidence type="ECO:0000256" key="2">
    <source>
        <dbReference type="ARBA" id="ARBA00022676"/>
    </source>
</evidence>
<keyword evidence="3 9" id="KW-0808">Transferase</keyword>
<evidence type="ECO:0000313" key="14">
    <source>
        <dbReference type="Proteomes" id="UP000663877"/>
    </source>
</evidence>
<feature type="repeat" description="TPR" evidence="8">
    <location>
        <begin position="718"/>
        <end position="751"/>
    </location>
</feature>
<feature type="repeat" description="TPR" evidence="8">
    <location>
        <begin position="802"/>
        <end position="835"/>
    </location>
</feature>